<keyword evidence="3" id="KW-0456">Lyase</keyword>
<evidence type="ECO:0000313" key="3">
    <source>
        <dbReference type="EMBL" id="NYD41843.1"/>
    </source>
</evidence>
<feature type="region of interest" description="Disordered" evidence="1">
    <location>
        <begin position="137"/>
        <end position="168"/>
    </location>
</feature>
<dbReference type="GO" id="GO:0019171">
    <property type="term" value="F:(3R)-hydroxyacyl-[acyl-carrier-protein] dehydratase activity"/>
    <property type="evidence" value="ECO:0007669"/>
    <property type="project" value="TreeGrafter"/>
</dbReference>
<evidence type="ECO:0000313" key="4">
    <source>
        <dbReference type="Proteomes" id="UP000535511"/>
    </source>
</evidence>
<evidence type="ECO:0000256" key="1">
    <source>
        <dbReference type="SAM" id="MobiDB-lite"/>
    </source>
</evidence>
<dbReference type="EMBL" id="JACCBG010000001">
    <property type="protein sequence ID" value="NYD41843.1"/>
    <property type="molecule type" value="Genomic_DNA"/>
</dbReference>
<proteinExistence type="predicted"/>
<dbReference type="RefSeq" id="WP_179665622.1">
    <property type="nucleotide sequence ID" value="NZ_JACCBG010000001.1"/>
</dbReference>
<evidence type="ECO:0000259" key="2">
    <source>
        <dbReference type="Pfam" id="PF13452"/>
    </source>
</evidence>
<accession>A0A7Y9JAY6</accession>
<organism evidence="3 4">
    <name type="scientific">Nocardioides panaciterrulae</name>
    <dbReference type="NCBI Taxonomy" id="661492"/>
    <lineage>
        <taxon>Bacteria</taxon>
        <taxon>Bacillati</taxon>
        <taxon>Actinomycetota</taxon>
        <taxon>Actinomycetes</taxon>
        <taxon>Propionibacteriales</taxon>
        <taxon>Nocardioidaceae</taxon>
        <taxon>Nocardioides</taxon>
    </lineage>
</organism>
<dbReference type="Pfam" id="PF13452">
    <property type="entry name" value="FAS1_DH_region"/>
    <property type="match status" value="1"/>
</dbReference>
<dbReference type="InterPro" id="IPR039569">
    <property type="entry name" value="FAS1-like_DH_region"/>
</dbReference>
<comment type="caution">
    <text evidence="3">The sequence shown here is derived from an EMBL/GenBank/DDBJ whole genome shotgun (WGS) entry which is preliminary data.</text>
</comment>
<dbReference type="Gene3D" id="3.10.129.10">
    <property type="entry name" value="Hotdog Thioesterase"/>
    <property type="match status" value="2"/>
</dbReference>
<dbReference type="EC" id="4.2.1.153" evidence="3"/>
<dbReference type="AlphaFoldDB" id="A0A7Y9JAY6"/>
<feature type="domain" description="FAS1-like dehydratase" evidence="2">
    <location>
        <begin position="61"/>
        <end position="128"/>
    </location>
</feature>
<dbReference type="InterPro" id="IPR052741">
    <property type="entry name" value="Mitochondrial_HTD2"/>
</dbReference>
<protein>
    <submittedName>
        <fullName evidence="3">3-methylfumaryl-CoA hydratase</fullName>
        <ecNumber evidence="3">4.2.1.153</ecNumber>
    </submittedName>
</protein>
<dbReference type="InterPro" id="IPR029069">
    <property type="entry name" value="HotDog_dom_sf"/>
</dbReference>
<reference evidence="3 4" key="1">
    <citation type="submission" date="2020-07" db="EMBL/GenBank/DDBJ databases">
        <title>Sequencing the genomes of 1000 actinobacteria strains.</title>
        <authorList>
            <person name="Klenk H.-P."/>
        </authorList>
    </citation>
    <scope>NUCLEOTIDE SEQUENCE [LARGE SCALE GENOMIC DNA]</scope>
    <source>
        <strain evidence="3 4">DSM 21350</strain>
    </source>
</reference>
<dbReference type="PANTHER" id="PTHR28152">
    <property type="entry name" value="HYDROXYACYL-THIOESTER DEHYDRATASE TYPE 2, MITOCHONDRIAL"/>
    <property type="match status" value="1"/>
</dbReference>
<feature type="compositionally biased region" description="Basic and acidic residues" evidence="1">
    <location>
        <begin position="137"/>
        <end position="147"/>
    </location>
</feature>
<dbReference type="PANTHER" id="PTHR28152:SF1">
    <property type="entry name" value="HYDROXYACYL-THIOESTER DEHYDRATASE TYPE 2, MITOCHONDRIAL"/>
    <property type="match status" value="1"/>
</dbReference>
<keyword evidence="4" id="KW-1185">Reference proteome</keyword>
<gene>
    <name evidence="3" type="ORF">BJZ21_001926</name>
</gene>
<name>A0A7Y9JAY6_9ACTN</name>
<dbReference type="SUPFAM" id="SSF54637">
    <property type="entry name" value="Thioesterase/thiol ester dehydrase-isomerase"/>
    <property type="match status" value="2"/>
</dbReference>
<dbReference type="Proteomes" id="UP000535511">
    <property type="component" value="Unassembled WGS sequence"/>
</dbReference>
<sequence>MVERTELLAPEPAIALAGLLDVPLPDLGAGDGLPLTWHWVYLLERPLQRDLGPDGHPVRNAVPEPPGPGLRRMWAGGAVRSLAPLRVGEQTTRRSRVLTTTEKQGRTGRLTFVTVGHSILQRGETVIEERQDILYRDLSRGPSRDGETGSTGGSRDAAPGAVVEPGPGEWSVPVSPTLLFRFSALTYNGHRIHYDREYARDQEGYPGLVVHGPLQAMAMAEAARARGVRTRPGVALEYRLVAPLFDDQGLIAGVADEGEELATSVRDAWGRRTAQGRMKRPSAD</sequence>